<dbReference type="EMBL" id="UOFG01000159">
    <property type="protein sequence ID" value="VAW61944.1"/>
    <property type="molecule type" value="Genomic_DNA"/>
</dbReference>
<evidence type="ECO:0000259" key="1">
    <source>
        <dbReference type="PROSITE" id="PS50910"/>
    </source>
</evidence>
<dbReference type="Pfam" id="PF18765">
    <property type="entry name" value="Polbeta"/>
    <property type="match status" value="1"/>
</dbReference>
<dbReference type="AlphaFoldDB" id="A0A3B0Y0B8"/>
<evidence type="ECO:0000313" key="2">
    <source>
        <dbReference type="EMBL" id="VAW61944.1"/>
    </source>
</evidence>
<proteinExistence type="predicted"/>
<dbReference type="CDD" id="cd05403">
    <property type="entry name" value="NT_KNTase_like"/>
    <property type="match status" value="1"/>
</dbReference>
<gene>
    <name evidence="2" type="ORF">MNBD_GAMMA11-1651</name>
</gene>
<dbReference type="SUPFAM" id="SSF81301">
    <property type="entry name" value="Nucleotidyltransferase"/>
    <property type="match status" value="1"/>
</dbReference>
<reference evidence="2" key="1">
    <citation type="submission" date="2018-06" db="EMBL/GenBank/DDBJ databases">
        <authorList>
            <person name="Zhirakovskaya E."/>
        </authorList>
    </citation>
    <scope>NUCLEOTIDE SEQUENCE</scope>
</reference>
<feature type="domain" description="HEPN" evidence="1">
    <location>
        <begin position="164"/>
        <end position="284"/>
    </location>
</feature>
<dbReference type="PROSITE" id="PS50910">
    <property type="entry name" value="HEPN"/>
    <property type="match status" value="1"/>
</dbReference>
<accession>A0A3B0Y0B8</accession>
<sequence>MNKSLEHLPLSRQKHLAYIVNVLRDEFEQVTGFANGKKKHSRILKIILFGSHATGKWVHDPAHGYMSDYDILVILNNEDLLYEYKIWAVAEQRIALRIKQPFNLLVHTLEQVNEALMQGQYFFTDIKREGILLLDTDKRELAQAGDLAPAEAKNIAEEHYAQWFESAKEFFLDFQAPYQRGNFKNAAFLLHQVAERLYSCFLLIYTNYKPNTHNLVKLNSLAISQNEEIAQVFPQENKMQRRRFQLLKNAYIDARYSAQYNITREELDWLVERVECLQALTEKLCKEKIEQF</sequence>
<dbReference type="SUPFAM" id="SSF81593">
    <property type="entry name" value="Nucleotidyltransferase substrate binding subunit/domain"/>
    <property type="match status" value="1"/>
</dbReference>
<dbReference type="SMART" id="SM00748">
    <property type="entry name" value="HEPN"/>
    <property type="match status" value="1"/>
</dbReference>
<organism evidence="2">
    <name type="scientific">hydrothermal vent metagenome</name>
    <dbReference type="NCBI Taxonomy" id="652676"/>
    <lineage>
        <taxon>unclassified sequences</taxon>
        <taxon>metagenomes</taxon>
        <taxon>ecological metagenomes</taxon>
    </lineage>
</organism>
<dbReference type="PANTHER" id="PTHR33933">
    <property type="entry name" value="NUCLEOTIDYLTRANSFERASE"/>
    <property type="match status" value="1"/>
</dbReference>
<name>A0A3B0Y0B8_9ZZZZ</name>
<dbReference type="Pfam" id="PF05168">
    <property type="entry name" value="HEPN"/>
    <property type="match status" value="1"/>
</dbReference>
<dbReference type="PANTHER" id="PTHR33933:SF1">
    <property type="entry name" value="PROTEIN ADENYLYLTRANSFERASE MNTA-RELATED"/>
    <property type="match status" value="1"/>
</dbReference>
<dbReference type="InterPro" id="IPR007842">
    <property type="entry name" value="HEPN_dom"/>
</dbReference>
<protein>
    <recommendedName>
        <fullName evidence="1">HEPN domain-containing protein</fullName>
    </recommendedName>
</protein>
<dbReference type="InterPro" id="IPR043519">
    <property type="entry name" value="NT_sf"/>
</dbReference>
<dbReference type="InterPro" id="IPR052548">
    <property type="entry name" value="Type_VII_TA_antitoxin"/>
</dbReference>
<dbReference type="Gene3D" id="1.20.120.330">
    <property type="entry name" value="Nucleotidyltransferases domain 2"/>
    <property type="match status" value="1"/>
</dbReference>
<dbReference type="InterPro" id="IPR041633">
    <property type="entry name" value="Polbeta"/>
</dbReference>
<dbReference type="Gene3D" id="3.30.460.10">
    <property type="entry name" value="Beta Polymerase, domain 2"/>
    <property type="match status" value="1"/>
</dbReference>